<evidence type="ECO:0000313" key="2">
    <source>
        <dbReference type="Proteomes" id="UP000184514"/>
    </source>
</evidence>
<dbReference type="Gene3D" id="2.150.10.10">
    <property type="entry name" value="Serralysin-like metalloprotease, C-terminal"/>
    <property type="match status" value="1"/>
</dbReference>
<comment type="caution">
    <text evidence="1">The sequence shown here is derived from an EMBL/GenBank/DDBJ whole genome shotgun (WGS) entry which is preliminary data.</text>
</comment>
<dbReference type="AlphaFoldDB" id="A0A1L9P0S6"/>
<gene>
    <name evidence="1" type="ORF">PFRI_06180</name>
</gene>
<name>A0A1L9P0S6_9RHOB</name>
<reference evidence="1 2" key="1">
    <citation type="submission" date="2016-10" db="EMBL/GenBank/DDBJ databases">
        <title>Genome sequence of Planktotalea frisia SH6-1.</title>
        <authorList>
            <person name="Poehlein A."/>
            <person name="Bakenhus I."/>
            <person name="Voget S."/>
            <person name="Brinkhoff T."/>
            <person name="Simon M."/>
        </authorList>
    </citation>
    <scope>NUCLEOTIDE SEQUENCE [LARGE SCALE GENOMIC DNA]</scope>
    <source>
        <strain evidence="1 2">SH6-1</strain>
    </source>
</reference>
<organism evidence="1 2">
    <name type="scientific">Planktotalea frisia</name>
    <dbReference type="NCBI Taxonomy" id="696762"/>
    <lineage>
        <taxon>Bacteria</taxon>
        <taxon>Pseudomonadati</taxon>
        <taxon>Pseudomonadota</taxon>
        <taxon>Alphaproteobacteria</taxon>
        <taxon>Rhodobacterales</taxon>
        <taxon>Paracoccaceae</taxon>
        <taxon>Planktotalea</taxon>
    </lineage>
</organism>
<sequence length="343" mass="37312">MNSDGIVVILDNTGDVITKNIIGNGLSFDMISKDPDFLEIWNELKNVLPESVTSNEEDLQFYSAEDASGDEQIWLYLNGKMMIEANIKASDFALPNSTDSDSAFQTFENETITVSDMNGELIANVTSTFIYTHGNGQFFNDEDITYQSMTFSYETSNVSEYENNYNGFVGDYIDWPDVEWIKVDQTIEVLENGTEKESGSFQFMASSDTVGDKFLGSLEIDGVSMILRDQDGNILDSYLGIEPDTSTGADTITTGDGSDTIILRAGDGGGALTDADIITDFTDGSDVIGIDSGLLFKELTIAQGTGNYVSDTIISKGSEHLAILQGIDADLISEADFEPVDFA</sequence>
<accession>A0A1L9P0S6</accession>
<dbReference type="STRING" id="696762.PFRI_06180"/>
<dbReference type="Proteomes" id="UP000184514">
    <property type="component" value="Unassembled WGS sequence"/>
</dbReference>
<dbReference type="EMBL" id="MLCB01000055">
    <property type="protein sequence ID" value="OJI95139.1"/>
    <property type="molecule type" value="Genomic_DNA"/>
</dbReference>
<proteinExistence type="predicted"/>
<dbReference type="InterPro" id="IPR011049">
    <property type="entry name" value="Serralysin-like_metalloprot_C"/>
</dbReference>
<evidence type="ECO:0000313" key="1">
    <source>
        <dbReference type="EMBL" id="OJI95139.1"/>
    </source>
</evidence>
<keyword evidence="2" id="KW-1185">Reference proteome</keyword>
<protein>
    <submittedName>
        <fullName evidence="1">Uncharacterized protein</fullName>
    </submittedName>
</protein>